<evidence type="ECO:0000313" key="1">
    <source>
        <dbReference type="EMBL" id="WIA14632.1"/>
    </source>
</evidence>
<organism evidence="1 2">
    <name type="scientific">Tetradesmus obliquus</name>
    <name type="common">Green alga</name>
    <name type="synonym">Acutodesmus obliquus</name>
    <dbReference type="NCBI Taxonomy" id="3088"/>
    <lineage>
        <taxon>Eukaryota</taxon>
        <taxon>Viridiplantae</taxon>
        <taxon>Chlorophyta</taxon>
        <taxon>core chlorophytes</taxon>
        <taxon>Chlorophyceae</taxon>
        <taxon>CS clade</taxon>
        <taxon>Sphaeropleales</taxon>
        <taxon>Scenedesmaceae</taxon>
        <taxon>Tetradesmus</taxon>
    </lineage>
</organism>
<keyword evidence="2" id="KW-1185">Reference proteome</keyword>
<gene>
    <name evidence="1" type="ORF">OEZ85_003137</name>
</gene>
<sequence length="81" mass="8570">MAETAHLEPTRPTPTCWMLAYTAHLVQQSEVDLQKYMLAAGTSPEAMASADGTVMAAAANDIGVGGGLRRRRAVLLDDGHC</sequence>
<dbReference type="Proteomes" id="UP001244341">
    <property type="component" value="Chromosome 5b"/>
</dbReference>
<proteinExistence type="predicted"/>
<protein>
    <submittedName>
        <fullName evidence="1">Uncharacterized protein</fullName>
    </submittedName>
</protein>
<name>A0ABY8TZN6_TETOB</name>
<reference evidence="1 2" key="1">
    <citation type="submission" date="2023-05" db="EMBL/GenBank/DDBJ databases">
        <title>A 100% complete, gapless, phased diploid assembly of the Scenedesmus obliquus UTEX 3031 genome.</title>
        <authorList>
            <person name="Biondi T.C."/>
            <person name="Hanschen E.R."/>
            <person name="Kwon T."/>
            <person name="Eng W."/>
            <person name="Kruse C.P.S."/>
            <person name="Koehler S.I."/>
            <person name="Kunde Y."/>
            <person name="Gleasner C.D."/>
            <person name="You Mak K.T."/>
            <person name="Polle J."/>
            <person name="Hovde B.T."/>
            <person name="Starkenburg S.R."/>
        </authorList>
    </citation>
    <scope>NUCLEOTIDE SEQUENCE [LARGE SCALE GENOMIC DNA]</scope>
    <source>
        <strain evidence="1 2">DOE0152z</strain>
    </source>
</reference>
<dbReference type="EMBL" id="CP126212">
    <property type="protein sequence ID" value="WIA14632.1"/>
    <property type="molecule type" value="Genomic_DNA"/>
</dbReference>
<accession>A0ABY8TZN6</accession>
<evidence type="ECO:0000313" key="2">
    <source>
        <dbReference type="Proteomes" id="UP001244341"/>
    </source>
</evidence>